<proteinExistence type="predicted"/>
<evidence type="ECO:0000313" key="2">
    <source>
        <dbReference type="EMBL" id="KAK2955272.1"/>
    </source>
</evidence>
<evidence type="ECO:0008006" key="4">
    <source>
        <dbReference type="Google" id="ProtNLM"/>
    </source>
</evidence>
<feature type="region of interest" description="Disordered" evidence="1">
    <location>
        <begin position="243"/>
        <end position="278"/>
    </location>
</feature>
<protein>
    <recommendedName>
        <fullName evidence="4">Galectin</fullName>
    </recommendedName>
</protein>
<sequence length="471" mass="52653">MTNCSAKVRYSLVKADLIPQLIFSLNPQCLPIAQAVDIHTSLLLSLVNSVCLATPDSLARIGIEDGNEHQAVHKTILKHVVVPSENPPIEMAFVKGLLSLAGCICSPLSLVHMHTHLPFFLSSDCDPISDFRAGCPESGGRGKEEWGTQANAVACRQTDRTSTQPTSRLATLSPQSLEFWATHITSSASFTACMDGCCLETGRAAVDTEVPVESPAAPEQTQQVTVQAAGKQAEDIIKTDEEGKRMAEEMQRQAEAKLKKAEDEKEQAQRDKEKLSDEVKKTRKELEVLKKEKEKSEREKREMVEKMERMNLLQTDLPIWVGTESLKTLNRSRIRLTPTTFTQINKILEGSIDYATAFSFPIDEGEWELKIRASYHIIRNGIDVDFNLWDGSMWNEGQFKPAGTNEKCDRIGQTAAIRVNMWAREARLFVDDEEQPGIFHSIPSRLCLGISTGFVEENLAVEVLWLRRIRS</sequence>
<dbReference type="Proteomes" id="UP001281761">
    <property type="component" value="Unassembled WGS sequence"/>
</dbReference>
<gene>
    <name evidence="2" type="ORF">BLNAU_9824</name>
</gene>
<comment type="caution">
    <text evidence="2">The sequence shown here is derived from an EMBL/GenBank/DDBJ whole genome shotgun (WGS) entry which is preliminary data.</text>
</comment>
<evidence type="ECO:0000256" key="1">
    <source>
        <dbReference type="SAM" id="MobiDB-lite"/>
    </source>
</evidence>
<evidence type="ECO:0000313" key="3">
    <source>
        <dbReference type="Proteomes" id="UP001281761"/>
    </source>
</evidence>
<name>A0ABQ9XUX7_9EUKA</name>
<reference evidence="2 3" key="1">
    <citation type="journal article" date="2022" name="bioRxiv">
        <title>Genomics of Preaxostyla Flagellates Illuminates Evolutionary Transitions and the Path Towards Mitochondrial Loss.</title>
        <authorList>
            <person name="Novak L.V.F."/>
            <person name="Treitli S.C."/>
            <person name="Pyrih J."/>
            <person name="Halakuc P."/>
            <person name="Pipaliya S.V."/>
            <person name="Vacek V."/>
            <person name="Brzon O."/>
            <person name="Soukal P."/>
            <person name="Eme L."/>
            <person name="Dacks J.B."/>
            <person name="Karnkowska A."/>
            <person name="Elias M."/>
            <person name="Hampl V."/>
        </authorList>
    </citation>
    <scope>NUCLEOTIDE SEQUENCE [LARGE SCALE GENOMIC DNA]</scope>
    <source>
        <strain evidence="2">NAU3</strain>
        <tissue evidence="2">Gut</tissue>
    </source>
</reference>
<organism evidence="2 3">
    <name type="scientific">Blattamonas nauphoetae</name>
    <dbReference type="NCBI Taxonomy" id="2049346"/>
    <lineage>
        <taxon>Eukaryota</taxon>
        <taxon>Metamonada</taxon>
        <taxon>Preaxostyla</taxon>
        <taxon>Oxymonadida</taxon>
        <taxon>Blattamonas</taxon>
    </lineage>
</organism>
<dbReference type="EMBL" id="JARBJD010000069">
    <property type="protein sequence ID" value="KAK2955272.1"/>
    <property type="molecule type" value="Genomic_DNA"/>
</dbReference>
<accession>A0ABQ9XUX7</accession>
<keyword evidence="3" id="KW-1185">Reference proteome</keyword>